<dbReference type="GO" id="GO:0005829">
    <property type="term" value="C:cytosol"/>
    <property type="evidence" value="ECO:0007669"/>
    <property type="project" value="TreeGrafter"/>
</dbReference>
<dbReference type="EMBL" id="CP012109">
    <property type="protein sequence ID" value="AKQ65272.1"/>
    <property type="molecule type" value="Genomic_DNA"/>
</dbReference>
<keyword evidence="1" id="KW-0808">Transferase</keyword>
<dbReference type="GO" id="GO:0033786">
    <property type="term" value="F:heptose-1-phosphate adenylyltransferase activity"/>
    <property type="evidence" value="ECO:0007669"/>
    <property type="project" value="TreeGrafter"/>
</dbReference>
<dbReference type="PANTHER" id="PTHR46969:SF1">
    <property type="entry name" value="BIFUNCTIONAL PROTEIN HLDE"/>
    <property type="match status" value="1"/>
</dbReference>
<gene>
    <name evidence="4" type="ORF">A176_002184</name>
</gene>
<dbReference type="InterPro" id="IPR011913">
    <property type="entry name" value="RfaE_dom_I"/>
</dbReference>
<name>A0A0H4XBH4_9BACT</name>
<dbReference type="Proteomes" id="UP000009026">
    <property type="component" value="Chromosome"/>
</dbReference>
<evidence type="ECO:0000256" key="2">
    <source>
        <dbReference type="ARBA" id="ARBA00022777"/>
    </source>
</evidence>
<dbReference type="PANTHER" id="PTHR46969">
    <property type="entry name" value="BIFUNCTIONAL PROTEIN HLDE"/>
    <property type="match status" value="1"/>
</dbReference>
<evidence type="ECO:0000259" key="3">
    <source>
        <dbReference type="Pfam" id="PF00294"/>
    </source>
</evidence>
<dbReference type="CDD" id="cd01172">
    <property type="entry name" value="RfaE_like"/>
    <property type="match status" value="1"/>
</dbReference>
<proteinExistence type="predicted"/>
<accession>A0A0H4XBH4</accession>
<evidence type="ECO:0000313" key="5">
    <source>
        <dbReference type="Proteomes" id="UP000009026"/>
    </source>
</evidence>
<dbReference type="InterPro" id="IPR011611">
    <property type="entry name" value="PfkB_dom"/>
</dbReference>
<dbReference type="SUPFAM" id="SSF53613">
    <property type="entry name" value="Ribokinase-like"/>
    <property type="match status" value="1"/>
</dbReference>
<dbReference type="GO" id="GO:0016773">
    <property type="term" value="F:phosphotransferase activity, alcohol group as acceptor"/>
    <property type="evidence" value="ECO:0007669"/>
    <property type="project" value="InterPro"/>
</dbReference>
<keyword evidence="5" id="KW-1185">Reference proteome</keyword>
<evidence type="ECO:0000313" key="4">
    <source>
        <dbReference type="EMBL" id="AKQ65272.1"/>
    </source>
</evidence>
<dbReference type="PROSITE" id="PS00583">
    <property type="entry name" value="PFKB_KINASES_1"/>
    <property type="match status" value="1"/>
</dbReference>
<dbReference type="InterPro" id="IPR002173">
    <property type="entry name" value="Carboh/pur_kinase_PfkB_CS"/>
</dbReference>
<dbReference type="STRING" id="1297742.A176_002184"/>
<dbReference type="PATRIC" id="fig|1297742.4.peg.2209"/>
<dbReference type="InterPro" id="IPR029056">
    <property type="entry name" value="Ribokinase-like"/>
</dbReference>
<dbReference type="AlphaFoldDB" id="A0A0H4XBH4"/>
<dbReference type="GO" id="GO:0033785">
    <property type="term" value="F:heptose 7-phosphate kinase activity"/>
    <property type="evidence" value="ECO:0007669"/>
    <property type="project" value="TreeGrafter"/>
</dbReference>
<dbReference type="Gene3D" id="3.40.1190.20">
    <property type="match status" value="1"/>
</dbReference>
<reference evidence="4 5" key="1">
    <citation type="journal article" date="2016" name="PLoS ONE">
        <title>Complete Genome Sequence and Comparative Genomics of a Novel Myxobacterium Myxococcus hansupus.</title>
        <authorList>
            <person name="Sharma G."/>
            <person name="Narwani T."/>
            <person name="Subramanian S."/>
        </authorList>
    </citation>
    <scope>NUCLEOTIDE SEQUENCE [LARGE SCALE GENOMIC DNA]</scope>
    <source>
        <strain evidence="5">mixupus</strain>
    </source>
</reference>
<dbReference type="KEGG" id="mym:A176_002184"/>
<keyword evidence="2" id="KW-0418">Kinase</keyword>
<evidence type="ECO:0000256" key="1">
    <source>
        <dbReference type="ARBA" id="ARBA00022679"/>
    </source>
</evidence>
<sequence length="343" mass="36060">MGQTAAMAAVPPVRQMPALSRLPSAFSRRKVLLVGDLVADHYIYGQTDRVSREAPVLIVRYESAEVKLGGGANVAANVRALSGQVTAVGALGQDDMGKELRRLFKASGIALNAVSGRDIETETKTRILAGGVSTTRQQMLRLDRGQRGVLSPRMRKALAKQVEASARDADAVVVSDYGAGVLCEEVRDVLRRLAAAGLPVCVDSRYALSSFSGLTVCKPNEPELEALAGRPVRTHEDLLEAGHAALKRLECRALLVTRGRHGMALFDADGGVDLIPVHGAKAAVDVTGAGDTVIATFALALAAKASLGEAARLANVAGSLVVQKPGTATVSRDELVDELRSTR</sequence>
<protein>
    <submittedName>
        <fullName evidence="4">ADP-heptose synthase</fullName>
    </submittedName>
</protein>
<dbReference type="Pfam" id="PF00294">
    <property type="entry name" value="PfkB"/>
    <property type="match status" value="1"/>
</dbReference>
<organism evidence="4 5">
    <name type="scientific">Pseudomyxococcus hansupus</name>
    <dbReference type="NCBI Taxonomy" id="1297742"/>
    <lineage>
        <taxon>Bacteria</taxon>
        <taxon>Pseudomonadati</taxon>
        <taxon>Myxococcota</taxon>
        <taxon>Myxococcia</taxon>
        <taxon>Myxococcales</taxon>
        <taxon>Cystobacterineae</taxon>
        <taxon>Myxococcaceae</taxon>
        <taxon>Pseudomyxococcus</taxon>
    </lineage>
</organism>
<feature type="domain" description="Carbohydrate kinase PfkB" evidence="3">
    <location>
        <begin position="30"/>
        <end position="329"/>
    </location>
</feature>